<proteinExistence type="predicted"/>
<name>A0A9D2DRW0_9FIRM</name>
<accession>A0A9D2DRW0</accession>
<evidence type="ECO:0000313" key="2">
    <source>
        <dbReference type="Proteomes" id="UP000824041"/>
    </source>
</evidence>
<reference evidence="1" key="1">
    <citation type="journal article" date="2021" name="PeerJ">
        <title>Extensive microbial diversity within the chicken gut microbiome revealed by metagenomics and culture.</title>
        <authorList>
            <person name="Gilroy R."/>
            <person name="Ravi A."/>
            <person name="Getino M."/>
            <person name="Pursley I."/>
            <person name="Horton D.L."/>
            <person name="Alikhan N.F."/>
            <person name="Baker D."/>
            <person name="Gharbi K."/>
            <person name="Hall N."/>
            <person name="Watson M."/>
            <person name="Adriaenssens E.M."/>
            <person name="Foster-Nyarko E."/>
            <person name="Jarju S."/>
            <person name="Secka A."/>
            <person name="Antonio M."/>
            <person name="Oren A."/>
            <person name="Chaudhuri R.R."/>
            <person name="La Ragione R."/>
            <person name="Hildebrand F."/>
            <person name="Pallen M.J."/>
        </authorList>
    </citation>
    <scope>NUCLEOTIDE SEQUENCE</scope>
    <source>
        <strain evidence="1">14324</strain>
    </source>
</reference>
<dbReference type="AlphaFoldDB" id="A0A9D2DRW0"/>
<sequence length="56" mass="6162">MIYEVFHQLLRYSDGDSNKIDSLTPEDFQLILQGLSDGDLPPAGSDAFLEQECTAG</sequence>
<evidence type="ECO:0000313" key="1">
    <source>
        <dbReference type="EMBL" id="HIZ21880.1"/>
    </source>
</evidence>
<dbReference type="EMBL" id="DXBU01000046">
    <property type="protein sequence ID" value="HIZ21880.1"/>
    <property type="molecule type" value="Genomic_DNA"/>
</dbReference>
<organism evidence="1 2">
    <name type="scientific">Candidatus Blautia faecigallinarum</name>
    <dbReference type="NCBI Taxonomy" id="2838488"/>
    <lineage>
        <taxon>Bacteria</taxon>
        <taxon>Bacillati</taxon>
        <taxon>Bacillota</taxon>
        <taxon>Clostridia</taxon>
        <taxon>Lachnospirales</taxon>
        <taxon>Lachnospiraceae</taxon>
        <taxon>Blautia</taxon>
    </lineage>
</organism>
<dbReference type="Proteomes" id="UP000824041">
    <property type="component" value="Unassembled WGS sequence"/>
</dbReference>
<reference evidence="1" key="2">
    <citation type="submission" date="2021-04" db="EMBL/GenBank/DDBJ databases">
        <authorList>
            <person name="Gilroy R."/>
        </authorList>
    </citation>
    <scope>NUCLEOTIDE SEQUENCE</scope>
    <source>
        <strain evidence="1">14324</strain>
    </source>
</reference>
<comment type="caution">
    <text evidence="1">The sequence shown here is derived from an EMBL/GenBank/DDBJ whole genome shotgun (WGS) entry which is preliminary data.</text>
</comment>
<protein>
    <submittedName>
        <fullName evidence="1">Uncharacterized protein</fullName>
    </submittedName>
</protein>
<gene>
    <name evidence="1" type="ORF">IAA21_03655</name>
</gene>